<name>A0ABW7AGK4_9ACTN</name>
<organism evidence="8 9">
    <name type="scientific">Nonomuraea marmarensis</name>
    <dbReference type="NCBI Taxonomy" id="3351344"/>
    <lineage>
        <taxon>Bacteria</taxon>
        <taxon>Bacillati</taxon>
        <taxon>Actinomycetota</taxon>
        <taxon>Actinomycetes</taxon>
        <taxon>Streptosporangiales</taxon>
        <taxon>Streptosporangiaceae</taxon>
        <taxon>Nonomuraea</taxon>
    </lineage>
</organism>
<keyword evidence="2" id="KW-0805">Transcription regulation</keyword>
<dbReference type="Pfam" id="PF12833">
    <property type="entry name" value="HTH_18"/>
    <property type="match status" value="1"/>
</dbReference>
<dbReference type="InterPro" id="IPR037923">
    <property type="entry name" value="HTH-like"/>
</dbReference>
<evidence type="ECO:0000256" key="4">
    <source>
        <dbReference type="ARBA" id="ARBA00023159"/>
    </source>
</evidence>
<feature type="region of interest" description="Disordered" evidence="6">
    <location>
        <begin position="1"/>
        <end position="21"/>
    </location>
</feature>
<dbReference type="PANTHER" id="PTHR46796">
    <property type="entry name" value="HTH-TYPE TRANSCRIPTIONAL ACTIVATOR RHAS-RELATED"/>
    <property type="match status" value="1"/>
</dbReference>
<evidence type="ECO:0000256" key="2">
    <source>
        <dbReference type="ARBA" id="ARBA00023015"/>
    </source>
</evidence>
<evidence type="ECO:0000259" key="7">
    <source>
        <dbReference type="PROSITE" id="PS01124"/>
    </source>
</evidence>
<evidence type="ECO:0000256" key="6">
    <source>
        <dbReference type="SAM" id="MobiDB-lite"/>
    </source>
</evidence>
<keyword evidence="4" id="KW-0010">Activator</keyword>
<dbReference type="SMART" id="SM00342">
    <property type="entry name" value="HTH_ARAC"/>
    <property type="match status" value="1"/>
</dbReference>
<feature type="compositionally biased region" description="Polar residues" evidence="6">
    <location>
        <begin position="1"/>
        <end position="13"/>
    </location>
</feature>
<dbReference type="SUPFAM" id="SSF46689">
    <property type="entry name" value="Homeodomain-like"/>
    <property type="match status" value="2"/>
</dbReference>
<dbReference type="InterPro" id="IPR009057">
    <property type="entry name" value="Homeodomain-like_sf"/>
</dbReference>
<dbReference type="PROSITE" id="PS00041">
    <property type="entry name" value="HTH_ARAC_FAMILY_1"/>
    <property type="match status" value="1"/>
</dbReference>
<gene>
    <name evidence="8" type="ORF">ACFLIM_19140</name>
</gene>
<feature type="domain" description="HTH araC/xylS-type" evidence="7">
    <location>
        <begin position="194"/>
        <end position="292"/>
    </location>
</feature>
<reference evidence="8 9" key="1">
    <citation type="submission" date="2024-10" db="EMBL/GenBank/DDBJ databases">
        <authorList>
            <person name="Topkara A.R."/>
            <person name="Saygin H."/>
        </authorList>
    </citation>
    <scope>NUCLEOTIDE SEQUENCE [LARGE SCALE GENOMIC DNA]</scope>
    <source>
        <strain evidence="8 9">M3C6</strain>
    </source>
</reference>
<dbReference type="SUPFAM" id="SSF51215">
    <property type="entry name" value="Regulatory protein AraC"/>
    <property type="match status" value="1"/>
</dbReference>
<sequence>MRTSSPGVQQNGENVHDRGVVRPDGLRAGFHAHLAGAGVPGLVHAGDQRAPSSWFISEHSHEVCELYLQTDGPPTRWRVGDAEYDVPSNGLLIVSPHVAHRMARPADTVWQFMFAAVDARLLLPEVPWHRLPAFVADAASAVTPFETFLREVTTTRALRVPGLRASAQHLLVEVARLLTPGSATGRLALHPAVARVLRVLETRYAERLPLSELAGMAGLSPSYLAEMFTTQLGVSPARYQSRLRIRRARTLLAETDQSITWIAAELGFSSPQHFATAFRSHTGTTPREFRRRP</sequence>
<evidence type="ECO:0000256" key="5">
    <source>
        <dbReference type="ARBA" id="ARBA00023163"/>
    </source>
</evidence>
<protein>
    <submittedName>
        <fullName evidence="8">Helix-turn-helix domain-containing protein</fullName>
    </submittedName>
</protein>
<dbReference type="InterPro" id="IPR020449">
    <property type="entry name" value="Tscrpt_reg_AraC-type_HTH"/>
</dbReference>
<dbReference type="PRINTS" id="PR00032">
    <property type="entry name" value="HTHARAC"/>
</dbReference>
<dbReference type="PROSITE" id="PS01124">
    <property type="entry name" value="HTH_ARAC_FAMILY_2"/>
    <property type="match status" value="1"/>
</dbReference>
<dbReference type="RefSeq" id="WP_393167204.1">
    <property type="nucleotide sequence ID" value="NZ_JBICRM010000010.1"/>
</dbReference>
<keyword evidence="5" id="KW-0804">Transcription</keyword>
<dbReference type="Pfam" id="PF02311">
    <property type="entry name" value="AraC_binding"/>
    <property type="match status" value="1"/>
</dbReference>
<keyword evidence="1" id="KW-0963">Cytoplasm</keyword>
<dbReference type="InterPro" id="IPR050204">
    <property type="entry name" value="AraC_XylS_family_regulators"/>
</dbReference>
<evidence type="ECO:0000313" key="9">
    <source>
        <dbReference type="Proteomes" id="UP001603978"/>
    </source>
</evidence>
<dbReference type="PANTHER" id="PTHR46796:SF13">
    <property type="entry name" value="HTH-TYPE TRANSCRIPTIONAL ACTIVATOR RHAS"/>
    <property type="match status" value="1"/>
</dbReference>
<proteinExistence type="predicted"/>
<dbReference type="Gene3D" id="1.10.10.60">
    <property type="entry name" value="Homeodomain-like"/>
    <property type="match status" value="2"/>
</dbReference>
<dbReference type="InterPro" id="IPR018060">
    <property type="entry name" value="HTH_AraC"/>
</dbReference>
<dbReference type="InterPro" id="IPR003313">
    <property type="entry name" value="AraC-bd"/>
</dbReference>
<dbReference type="Proteomes" id="UP001603978">
    <property type="component" value="Unassembled WGS sequence"/>
</dbReference>
<accession>A0ABW7AGK4</accession>
<keyword evidence="9" id="KW-1185">Reference proteome</keyword>
<evidence type="ECO:0000256" key="3">
    <source>
        <dbReference type="ARBA" id="ARBA00023125"/>
    </source>
</evidence>
<evidence type="ECO:0000313" key="8">
    <source>
        <dbReference type="EMBL" id="MFG1705308.1"/>
    </source>
</evidence>
<evidence type="ECO:0000256" key="1">
    <source>
        <dbReference type="ARBA" id="ARBA00022490"/>
    </source>
</evidence>
<dbReference type="EMBL" id="JBICRM010000010">
    <property type="protein sequence ID" value="MFG1705308.1"/>
    <property type="molecule type" value="Genomic_DNA"/>
</dbReference>
<keyword evidence="3" id="KW-0238">DNA-binding</keyword>
<comment type="caution">
    <text evidence="8">The sequence shown here is derived from an EMBL/GenBank/DDBJ whole genome shotgun (WGS) entry which is preliminary data.</text>
</comment>
<dbReference type="InterPro" id="IPR018062">
    <property type="entry name" value="HTH_AraC-typ_CS"/>
</dbReference>